<evidence type="ECO:0000256" key="12">
    <source>
        <dbReference type="SAM" id="MobiDB-lite"/>
    </source>
</evidence>
<dbReference type="SUPFAM" id="SSF50104">
    <property type="entry name" value="Translation proteins SH3-like domain"/>
    <property type="match status" value="1"/>
</dbReference>
<dbReference type="InterPro" id="IPR041980">
    <property type="entry name" value="KOW_Spt5_6_metazoa"/>
</dbReference>
<dbReference type="CDD" id="cd06083">
    <property type="entry name" value="KOW_Spt5_3"/>
    <property type="match status" value="1"/>
</dbReference>
<feature type="region of interest" description="Disordered" evidence="12">
    <location>
        <begin position="774"/>
        <end position="793"/>
    </location>
</feature>
<dbReference type="GO" id="GO:0003746">
    <property type="term" value="F:translation elongation factor activity"/>
    <property type="evidence" value="ECO:0007669"/>
    <property type="project" value="UniProtKB-KW"/>
</dbReference>
<feature type="compositionally biased region" description="Gly residues" evidence="12">
    <location>
        <begin position="697"/>
        <end position="708"/>
    </location>
</feature>
<reference evidence="17" key="1">
    <citation type="submission" date="2025-08" db="UniProtKB">
        <authorList>
            <consortium name="RefSeq"/>
        </authorList>
    </citation>
    <scope>IDENTIFICATION</scope>
    <source>
        <tissue evidence="17">Whole organism</tissue>
    </source>
</reference>
<dbReference type="Pfam" id="PF23290">
    <property type="entry name" value="KOW5_SPT5"/>
    <property type="match status" value="1"/>
</dbReference>
<feature type="compositionally biased region" description="Acidic residues" evidence="12">
    <location>
        <begin position="48"/>
        <end position="76"/>
    </location>
</feature>
<dbReference type="Gene3D" id="3.30.70.940">
    <property type="entry name" value="NusG, N-terminal domain"/>
    <property type="match status" value="1"/>
</dbReference>
<feature type="domain" description="KOW" evidence="14">
    <location>
        <begin position="482"/>
        <end position="509"/>
    </location>
</feature>
<dbReference type="Proteomes" id="UP000694843">
    <property type="component" value="Unplaced"/>
</dbReference>
<sequence>MSESDGSRHSDSDHGGSDSEGERGGRGTKHSRARQYSDEAEEARSGDEEQSGDEEPADGEDIAQSERDSEEDEEDEDRPRKKKRRNAVADYFLVEAEVDDPDGEEEDDDEVEDYDLLGNERDEVGVTAREIEASRRASNIWDNEKEEEIEEYYRRKYAEETSAGARFGVGGEDMSDEITQQTLLPGVKDPNLWMVKCRIGEEKATALQMMRKYIAYQHTEEPLQIKSLVAPEGVKGYVYIESFKQSHVKQAVEGVSNLRIGLWTQTMVPIQQMTDVLRVVKSVPSLKKNVWVRLRRGIFKEDLAQVDYVDSSQNNVMLKLIPRIDYTKKRGLLKTSQGDDKRKKTPRPPQKLFDNVAIQAIGGLVTQDGDFLVFEGNRYTRKGFLYKQFNMSAIMFEGVKPTLAELEKFEEQNLTDVELTTASTDEESHNFAPGDNVEVVEGELVNLMGKVTRVDGARIYIKPNHEDLKDDLEFFAHELKKYFRQGDHVKVIAGRYEGDTGLIVRVEENLIVLFSDLTMHELQVLPRDLQLCADVATGVDSLGQFQWGDMVAIDSQTVGVIVRLEKESFQVLTMHGKIQYVRPQAVHKKKENRRAMALDSEQNTIQINDIVKAVDGPYTGEHGEMKHLYRNYAFLYNKTQLENGGIFVCKTRHLLLAGGGKGSSGVGGPMGGVGGLGFMSPRLTSPAHSGSASERSGGFGAGGGGGDRGGGRGRGRGRGVGRDRGLIGVTIKITQGPYKGHVGIVKDATDCTVRVELHSKCQTIIVDRSRVAPVGSTSTRSAGSFTASHTPQWGSQTPMYGVAGGAHTPMYGSQTPQYDGSRTPNFGSMTPSHEPGSQTPGRQSAWDPNITNTPARSSDFDEYSYDEATPSPAYNPGGGAGGNTPGYQSDVGQGPYTPATPGAAYNSDNNYSPYNQPDPSPQAYQPGSSPSAYAGTPSPAGTGAYQATPSPGGSGYASPSPLAYSPMTPGAASPYTGSTGVDSLGMQDWQSVDIEVKIRATHDDPGLSGQVGVIRSITGGNCSVFLPEEERVVNINGEHLEPVVPVQGDRVKVIFGEDREQMGSLLSIDNNEGVVNMDHSDLKMLQLRYLCKMSSQQQ</sequence>
<feature type="region of interest" description="Disordered" evidence="12">
    <location>
        <begin position="681"/>
        <end position="723"/>
    </location>
</feature>
<dbReference type="Pfam" id="PF23042">
    <property type="entry name" value="KOW1_SPT5"/>
    <property type="match status" value="1"/>
</dbReference>
<organism evidence="16 17">
    <name type="scientific">Hyalella azteca</name>
    <name type="common">Amphipod</name>
    <dbReference type="NCBI Taxonomy" id="294128"/>
    <lineage>
        <taxon>Eukaryota</taxon>
        <taxon>Metazoa</taxon>
        <taxon>Ecdysozoa</taxon>
        <taxon>Arthropoda</taxon>
        <taxon>Crustacea</taxon>
        <taxon>Multicrustacea</taxon>
        <taxon>Malacostraca</taxon>
        <taxon>Eumalacostraca</taxon>
        <taxon>Peracarida</taxon>
        <taxon>Amphipoda</taxon>
        <taxon>Senticaudata</taxon>
        <taxon>Talitrida</taxon>
        <taxon>Talitroidea</taxon>
        <taxon>Hyalellidae</taxon>
        <taxon>Hyalella</taxon>
    </lineage>
</organism>
<feature type="region of interest" description="Disordered" evidence="12">
    <location>
        <begin position="800"/>
        <end position="958"/>
    </location>
</feature>
<dbReference type="Pfam" id="PF03439">
    <property type="entry name" value="Spt5-NGN"/>
    <property type="match status" value="1"/>
</dbReference>
<name>A0A8B7PHY2_HYAAZ</name>
<dbReference type="InterPro" id="IPR017071">
    <property type="entry name" value="TF_Spt5_eukaryote"/>
</dbReference>
<dbReference type="InterPro" id="IPR041975">
    <property type="entry name" value="KOW_Spt5_2"/>
</dbReference>
<evidence type="ECO:0000256" key="3">
    <source>
        <dbReference type="ARBA" id="ARBA00020181"/>
    </source>
</evidence>
<dbReference type="Pfam" id="PF23037">
    <property type="entry name" value="KOWx_SPT5"/>
    <property type="match status" value="1"/>
</dbReference>
<dbReference type="GO" id="GO:0006357">
    <property type="term" value="P:regulation of transcription by RNA polymerase II"/>
    <property type="evidence" value="ECO:0007669"/>
    <property type="project" value="InterPro"/>
</dbReference>
<keyword evidence="17" id="KW-0648">Protein biosynthesis</keyword>
<dbReference type="InterPro" id="IPR057934">
    <property type="entry name" value="KOW_Spt5_7"/>
</dbReference>
<keyword evidence="7" id="KW-0805">Transcription regulation</keyword>
<dbReference type="InterPro" id="IPR014722">
    <property type="entry name" value="Rib_uL2_dom2"/>
</dbReference>
<feature type="domain" description="NusG-like N-terminal" evidence="13">
    <location>
        <begin position="189"/>
        <end position="280"/>
    </location>
</feature>
<dbReference type="Gene3D" id="2.30.30.30">
    <property type="match status" value="3"/>
</dbReference>
<dbReference type="Pfam" id="PF11942">
    <property type="entry name" value="Spt5_N"/>
    <property type="match status" value="1"/>
</dbReference>
<dbReference type="SMART" id="SM00738">
    <property type="entry name" value="NGN"/>
    <property type="match status" value="1"/>
</dbReference>
<proteinExistence type="inferred from homology"/>
<dbReference type="Pfam" id="PF23288">
    <property type="entry name" value="KOW6_SPT5"/>
    <property type="match status" value="1"/>
</dbReference>
<evidence type="ECO:0000256" key="11">
    <source>
        <dbReference type="PIRNR" id="PIRNR036945"/>
    </source>
</evidence>
<dbReference type="SMART" id="SM01104">
    <property type="entry name" value="CTD"/>
    <property type="match status" value="1"/>
</dbReference>
<dbReference type="FunFam" id="3.30.70.940:FF:000003">
    <property type="entry name" value="Transcription elongation factor SPT5"/>
    <property type="match status" value="1"/>
</dbReference>
<dbReference type="PANTHER" id="PTHR11125:SF7">
    <property type="entry name" value="TRANSCRIPTION ELONGATION FACTOR SPT5"/>
    <property type="match status" value="1"/>
</dbReference>
<feature type="domain" description="KOW" evidence="14">
    <location>
        <begin position="430"/>
        <end position="457"/>
    </location>
</feature>
<dbReference type="PIRSF" id="PIRSF036945">
    <property type="entry name" value="Spt5"/>
    <property type="match status" value="1"/>
</dbReference>
<dbReference type="InterPro" id="IPR036735">
    <property type="entry name" value="NGN_dom_sf"/>
</dbReference>
<dbReference type="GO" id="GO:0006368">
    <property type="term" value="P:transcription elongation by RNA polymerase II"/>
    <property type="evidence" value="ECO:0007669"/>
    <property type="project" value="TreeGrafter"/>
</dbReference>
<dbReference type="InterPro" id="IPR006645">
    <property type="entry name" value="NGN-like_dom"/>
</dbReference>
<evidence type="ECO:0000256" key="2">
    <source>
        <dbReference type="ARBA" id="ARBA00006956"/>
    </source>
</evidence>
<evidence type="ECO:0000256" key="5">
    <source>
        <dbReference type="ARBA" id="ARBA00022553"/>
    </source>
</evidence>
<dbReference type="GeneID" id="108680748"/>
<comment type="subcellular location">
    <subcellularLocation>
        <location evidence="1 11">Nucleus</location>
    </subcellularLocation>
</comment>
<keyword evidence="4" id="KW-0678">Repressor</keyword>
<dbReference type="CDD" id="cd09888">
    <property type="entry name" value="NGN_Euk"/>
    <property type="match status" value="1"/>
</dbReference>
<protein>
    <recommendedName>
        <fullName evidence="3 11">Transcription elongation factor SPT5</fullName>
    </recommendedName>
</protein>
<dbReference type="SMART" id="SM00739">
    <property type="entry name" value="KOW"/>
    <property type="match status" value="6"/>
</dbReference>
<dbReference type="Pfam" id="PF23287">
    <property type="entry name" value="KOW7_SPT5"/>
    <property type="match status" value="1"/>
</dbReference>
<dbReference type="Pfam" id="PF23291">
    <property type="entry name" value="KOW4_SPT5"/>
    <property type="match status" value="1"/>
</dbReference>
<evidence type="ECO:0000313" key="17">
    <source>
        <dbReference type="RefSeq" id="XP_018025132.1"/>
    </source>
</evidence>
<evidence type="ECO:0000259" key="14">
    <source>
        <dbReference type="SMART" id="SM00739"/>
    </source>
</evidence>
<feature type="domain" description="KOW" evidence="14">
    <location>
        <begin position="724"/>
        <end position="751"/>
    </location>
</feature>
<evidence type="ECO:0000256" key="7">
    <source>
        <dbReference type="ARBA" id="ARBA00023015"/>
    </source>
</evidence>
<dbReference type="CDD" id="cd06084">
    <property type="entry name" value="KOW_Spt5_4"/>
    <property type="match status" value="1"/>
</dbReference>
<dbReference type="OrthoDB" id="28901at2759"/>
<dbReference type="GO" id="GO:0003729">
    <property type="term" value="F:mRNA binding"/>
    <property type="evidence" value="ECO:0007669"/>
    <property type="project" value="TreeGrafter"/>
</dbReference>
<dbReference type="GO" id="GO:0032044">
    <property type="term" value="C:DSIF complex"/>
    <property type="evidence" value="ECO:0007669"/>
    <property type="project" value="TreeGrafter"/>
</dbReference>
<keyword evidence="17" id="KW-0251">Elongation factor</keyword>
<dbReference type="InterPro" id="IPR041977">
    <property type="entry name" value="KOW_Spt5_4"/>
</dbReference>
<keyword evidence="9 11" id="KW-0804">Transcription</keyword>
<dbReference type="InterPro" id="IPR041978">
    <property type="entry name" value="KOW_Spt5_5"/>
</dbReference>
<dbReference type="InterPro" id="IPR008991">
    <property type="entry name" value="Translation_prot_SH3-like_sf"/>
</dbReference>
<feature type="domain" description="KOW" evidence="14">
    <location>
        <begin position="1044"/>
        <end position="1071"/>
    </location>
</feature>
<gene>
    <name evidence="17" type="primary">LOC108680748</name>
</gene>
<dbReference type="InterPro" id="IPR005824">
    <property type="entry name" value="KOW"/>
</dbReference>
<dbReference type="InterPro" id="IPR024945">
    <property type="entry name" value="Spt5_C_dom"/>
</dbReference>
<feature type="compositionally biased region" description="Polar residues" evidence="12">
    <location>
        <begin position="811"/>
        <end position="842"/>
    </location>
</feature>
<feature type="compositionally biased region" description="Polar residues" evidence="12">
    <location>
        <begin position="906"/>
        <end position="931"/>
    </location>
</feature>
<dbReference type="GO" id="GO:0032784">
    <property type="term" value="P:regulation of DNA-templated transcription elongation"/>
    <property type="evidence" value="ECO:0007669"/>
    <property type="project" value="InterPro"/>
</dbReference>
<keyword evidence="6" id="KW-0677">Repeat</keyword>
<dbReference type="InterPro" id="IPR039659">
    <property type="entry name" value="SPT5"/>
</dbReference>
<evidence type="ECO:0000256" key="1">
    <source>
        <dbReference type="ARBA" id="ARBA00004123"/>
    </source>
</evidence>
<dbReference type="InterPro" id="IPR022581">
    <property type="entry name" value="Spt5_N"/>
</dbReference>
<accession>A0A8B7PHY2</accession>
<evidence type="ECO:0000256" key="8">
    <source>
        <dbReference type="ARBA" id="ARBA00023159"/>
    </source>
</evidence>
<feature type="domain" description="KOW" evidence="14">
    <location>
        <begin position="604"/>
        <end position="631"/>
    </location>
</feature>
<dbReference type="PANTHER" id="PTHR11125">
    <property type="entry name" value="SUPPRESSOR OF TY 5"/>
    <property type="match status" value="1"/>
</dbReference>
<dbReference type="InterPro" id="IPR041976">
    <property type="entry name" value="KOW_Spt5_3"/>
</dbReference>
<dbReference type="Pfam" id="PF23284">
    <property type="entry name" value="KOW2_Spt5"/>
    <property type="match status" value="1"/>
</dbReference>
<evidence type="ECO:0000259" key="13">
    <source>
        <dbReference type="SMART" id="SM00738"/>
    </source>
</evidence>
<dbReference type="KEGG" id="hazt:108680748"/>
<evidence type="ECO:0000313" key="16">
    <source>
        <dbReference type="Proteomes" id="UP000694843"/>
    </source>
</evidence>
<dbReference type="RefSeq" id="XP_018025132.1">
    <property type="nucleotide sequence ID" value="XM_018169643.2"/>
</dbReference>
<keyword evidence="8" id="KW-0010">Activator</keyword>
<feature type="domain" description="Spt5 C-terminal" evidence="15">
    <location>
        <begin position="794"/>
        <end position="930"/>
    </location>
</feature>
<evidence type="ECO:0000256" key="9">
    <source>
        <dbReference type="ARBA" id="ARBA00023163"/>
    </source>
</evidence>
<evidence type="ECO:0000259" key="15">
    <source>
        <dbReference type="SMART" id="SM01104"/>
    </source>
</evidence>
<dbReference type="FunFam" id="2.30.30.30:FF:000016">
    <property type="entry name" value="Transcription elongation factor SPT5"/>
    <property type="match status" value="1"/>
</dbReference>
<dbReference type="CDD" id="cd06081">
    <property type="entry name" value="KOW_Spt5_1"/>
    <property type="match status" value="1"/>
</dbReference>
<keyword evidence="10 11" id="KW-0539">Nucleus</keyword>
<dbReference type="AlphaFoldDB" id="A0A8B7PHY2"/>
<keyword evidence="5" id="KW-0597">Phosphoprotein</keyword>
<evidence type="ECO:0000256" key="4">
    <source>
        <dbReference type="ARBA" id="ARBA00022491"/>
    </source>
</evidence>
<feature type="compositionally biased region" description="Polar residues" evidence="12">
    <location>
        <begin position="775"/>
        <end position="793"/>
    </location>
</feature>
<evidence type="ECO:0000256" key="10">
    <source>
        <dbReference type="ARBA" id="ARBA00023242"/>
    </source>
</evidence>
<dbReference type="CDD" id="cd06082">
    <property type="entry name" value="KOW_Spt5_2"/>
    <property type="match status" value="1"/>
</dbReference>
<evidence type="ECO:0000256" key="6">
    <source>
        <dbReference type="ARBA" id="ARBA00022737"/>
    </source>
</evidence>
<dbReference type="OMA" id="YPVGYMN"/>
<dbReference type="InterPro" id="IPR057936">
    <property type="entry name" value="KOWx_Spt5"/>
</dbReference>
<feature type="region of interest" description="Disordered" evidence="12">
    <location>
        <begin position="1"/>
        <end position="111"/>
    </location>
</feature>
<dbReference type="CTD" id="53442"/>
<dbReference type="InterPro" id="IPR039385">
    <property type="entry name" value="NGN_Euk"/>
</dbReference>
<dbReference type="CDD" id="cd06085">
    <property type="entry name" value="KOW_Spt5_5"/>
    <property type="match status" value="1"/>
</dbReference>
<feature type="domain" description="KOW" evidence="14">
    <location>
        <begin position="285"/>
        <end position="312"/>
    </location>
</feature>
<dbReference type="InterPro" id="IPR005100">
    <property type="entry name" value="NGN-domain"/>
</dbReference>
<dbReference type="FunFam" id="2.30.30.30:FF:000013">
    <property type="entry name" value="Transcription elongation factor SPT5"/>
    <property type="match status" value="1"/>
</dbReference>
<feature type="compositionally biased region" description="Basic and acidic residues" evidence="12">
    <location>
        <begin position="1"/>
        <end position="25"/>
    </location>
</feature>
<dbReference type="Pfam" id="PF00467">
    <property type="entry name" value="KOW"/>
    <property type="match status" value="1"/>
</dbReference>
<dbReference type="InterPro" id="IPR041973">
    <property type="entry name" value="KOW_Spt5_1"/>
</dbReference>
<dbReference type="CDD" id="cd06086">
    <property type="entry name" value="KOW_Spt5_6"/>
    <property type="match status" value="1"/>
</dbReference>
<keyword evidence="16" id="KW-1185">Reference proteome</keyword>
<comment type="similarity">
    <text evidence="2 11">Belongs to the SPT5 family.</text>
</comment>
<feature type="compositionally biased region" description="Acidic residues" evidence="12">
    <location>
        <begin position="96"/>
        <end position="111"/>
    </location>
</feature>